<dbReference type="SUPFAM" id="SSF52172">
    <property type="entry name" value="CheY-like"/>
    <property type="match status" value="1"/>
</dbReference>
<reference evidence="3 4" key="1">
    <citation type="submission" date="2020-06" db="EMBL/GenBank/DDBJ databases">
        <authorList>
            <person name="Grouzdev D.S."/>
        </authorList>
    </citation>
    <scope>NUCLEOTIDE SEQUENCE [LARGE SCALE GENOMIC DNA]</scope>
    <source>
        <strain evidence="3 4">HO-A22</strain>
    </source>
</reference>
<evidence type="ECO:0000256" key="1">
    <source>
        <dbReference type="PROSITE-ProRule" id="PRU00169"/>
    </source>
</evidence>
<evidence type="ECO:0000259" key="2">
    <source>
        <dbReference type="PROSITE" id="PS50110"/>
    </source>
</evidence>
<dbReference type="AlphaFoldDB" id="A0A7Y6QCP2"/>
<gene>
    <name evidence="3" type="ORF">HT585_30345</name>
</gene>
<dbReference type="InterPro" id="IPR011006">
    <property type="entry name" value="CheY-like_superfamily"/>
</dbReference>
<dbReference type="RefSeq" id="WP_176356502.1">
    <property type="nucleotide sequence ID" value="NZ_JABWDU010000014.1"/>
</dbReference>
<evidence type="ECO:0000313" key="4">
    <source>
        <dbReference type="Proteomes" id="UP000520198"/>
    </source>
</evidence>
<dbReference type="InterPro" id="IPR001789">
    <property type="entry name" value="Sig_transdc_resp-reg_receiver"/>
</dbReference>
<keyword evidence="1" id="KW-0597">Phosphoprotein</keyword>
<feature type="domain" description="Response regulatory" evidence="2">
    <location>
        <begin position="7"/>
        <end position="117"/>
    </location>
</feature>
<proteinExistence type="predicted"/>
<dbReference type="Proteomes" id="UP000520198">
    <property type="component" value="Unassembled WGS sequence"/>
</dbReference>
<dbReference type="SMART" id="SM00448">
    <property type="entry name" value="REC"/>
    <property type="match status" value="1"/>
</dbReference>
<evidence type="ECO:0000313" key="3">
    <source>
        <dbReference type="EMBL" id="NVD43174.1"/>
    </source>
</evidence>
<dbReference type="GO" id="GO:0000160">
    <property type="term" value="P:phosphorelay signal transduction system"/>
    <property type="evidence" value="ECO:0007669"/>
    <property type="project" value="InterPro"/>
</dbReference>
<accession>A0A7Y6QCP2</accession>
<comment type="caution">
    <text evidence="3">The sequence shown here is derived from an EMBL/GenBank/DDBJ whole genome shotgun (WGS) entry which is preliminary data.</text>
</comment>
<dbReference type="EMBL" id="JABWDU010000014">
    <property type="protein sequence ID" value="NVD43174.1"/>
    <property type="molecule type" value="Genomic_DNA"/>
</dbReference>
<dbReference type="Gene3D" id="3.40.50.2300">
    <property type="match status" value="1"/>
</dbReference>
<dbReference type="PROSITE" id="PS50110">
    <property type="entry name" value="RESPONSE_REGULATORY"/>
    <property type="match status" value="1"/>
</dbReference>
<feature type="modified residue" description="4-aspartylphosphate" evidence="1">
    <location>
        <position position="57"/>
    </location>
</feature>
<sequence>MNGGQRSVFVVEDEFLLAIQIQDDLLAAGFSVIGPFTSLRSSIAAAKRETPEAATLDVNLNGEFVYPVADELLARGVPVLLLTGYAASDLPEQYRSLPRLSKPFNSRDLIRTVEALLTGKG</sequence>
<organism evidence="3 4">
    <name type="scientific">Ensifer oleiphilus</name>
    <dbReference type="NCBI Taxonomy" id="2742698"/>
    <lineage>
        <taxon>Bacteria</taxon>
        <taxon>Pseudomonadati</taxon>
        <taxon>Pseudomonadota</taxon>
        <taxon>Alphaproteobacteria</taxon>
        <taxon>Hyphomicrobiales</taxon>
        <taxon>Rhizobiaceae</taxon>
        <taxon>Sinorhizobium/Ensifer group</taxon>
        <taxon>Ensifer</taxon>
    </lineage>
</organism>
<name>A0A7Y6QCP2_9HYPH</name>
<keyword evidence="4" id="KW-1185">Reference proteome</keyword>
<protein>
    <submittedName>
        <fullName evidence="3">Response regulator</fullName>
    </submittedName>
</protein>